<feature type="transmembrane region" description="Helical" evidence="11">
    <location>
        <begin position="429"/>
        <end position="446"/>
    </location>
</feature>
<evidence type="ECO:0000256" key="5">
    <source>
        <dbReference type="ARBA" id="ARBA00022692"/>
    </source>
</evidence>
<reference evidence="12" key="1">
    <citation type="submission" date="2017-10" db="EMBL/GenBank/DDBJ databases">
        <title>Transcriptome Assembly of Sugarcane Aphid Adults.</title>
        <authorList>
            <person name="Scully E.D."/>
            <person name="Palmer N.A."/>
            <person name="Geib S.M."/>
            <person name="Sarath G."/>
            <person name="Sattler S.E."/>
        </authorList>
    </citation>
    <scope>NUCLEOTIDE SEQUENCE</scope>
    <source>
        <tissue evidence="12">Whole body</tissue>
    </source>
</reference>
<keyword evidence="7 11" id="KW-0472">Membrane</keyword>
<comment type="pathway">
    <text evidence="2">Lipid metabolism; phospholipid metabolism.</text>
</comment>
<name>A0A2H8TS42_9HEMI</name>
<evidence type="ECO:0000256" key="7">
    <source>
        <dbReference type="ARBA" id="ARBA00023136"/>
    </source>
</evidence>
<feature type="transmembrane region" description="Helical" evidence="11">
    <location>
        <begin position="152"/>
        <end position="170"/>
    </location>
</feature>
<evidence type="ECO:0000256" key="6">
    <source>
        <dbReference type="ARBA" id="ARBA00022989"/>
    </source>
</evidence>
<feature type="transmembrane region" description="Helical" evidence="11">
    <location>
        <begin position="393"/>
        <end position="417"/>
    </location>
</feature>
<dbReference type="PANTHER" id="PTHR13906:SF16">
    <property type="entry name" value="LYSOPHOSPHOLIPID ACYLTRANSFERASE 7"/>
    <property type="match status" value="1"/>
</dbReference>
<evidence type="ECO:0000256" key="11">
    <source>
        <dbReference type="SAM" id="Phobius"/>
    </source>
</evidence>
<keyword evidence="5 11" id="KW-0812">Transmembrane</keyword>
<evidence type="ECO:0000256" key="1">
    <source>
        <dbReference type="ARBA" id="ARBA00004141"/>
    </source>
</evidence>
<evidence type="ECO:0000256" key="3">
    <source>
        <dbReference type="ARBA" id="ARBA00010323"/>
    </source>
</evidence>
<dbReference type="AlphaFoldDB" id="A0A2H8TS42"/>
<keyword evidence="8 12" id="KW-0012">Acyltransferase</keyword>
<evidence type="ECO:0000256" key="4">
    <source>
        <dbReference type="ARBA" id="ARBA00022679"/>
    </source>
</evidence>
<organism evidence="12">
    <name type="scientific">Melanaphis sacchari</name>
    <dbReference type="NCBI Taxonomy" id="742174"/>
    <lineage>
        <taxon>Eukaryota</taxon>
        <taxon>Metazoa</taxon>
        <taxon>Ecdysozoa</taxon>
        <taxon>Arthropoda</taxon>
        <taxon>Hexapoda</taxon>
        <taxon>Insecta</taxon>
        <taxon>Pterygota</taxon>
        <taxon>Neoptera</taxon>
        <taxon>Paraneoptera</taxon>
        <taxon>Hemiptera</taxon>
        <taxon>Sternorrhyncha</taxon>
        <taxon>Aphidomorpha</taxon>
        <taxon>Aphidoidea</taxon>
        <taxon>Aphididae</taxon>
        <taxon>Aphidini</taxon>
        <taxon>Melanaphis</taxon>
    </lineage>
</organism>
<dbReference type="PANTHER" id="PTHR13906">
    <property type="entry name" value="PORCUPINE"/>
    <property type="match status" value="1"/>
</dbReference>
<sequence length="452" mass="53537">MYSDDTVYVGLLVLSFLFSFLFRKVKHKNVKQWISTIYGAIIVLTVSGLHIVHPIICTLVNSILIKIDKRHCHVLSFLFTFGYLIFFRMTTYFGIPYPPAHTNLIQMMLTLKLVGLSFEVHDSYLIKLKQKDTKCDAEKKFKMICQPSIIEVFHYAFCYVGILTGPYFKYRTYWDLFNNNYWRKATYINLLVKKIRIIPTLIICYLATSWLFPLSEFNNDSFYTSTSLSYRLWYMYSSFFIFRTRLYLGFIFSELICIASGMGAYPEMTDPQSGSGPTKNFETLETEYSGKRETYNFDCIESIDIMKVETISTVRGATRIWNMTVQYWIAEYVYRRISIKKLRTLVAFGISAFWHGIYPGYYVSLCSVPFYLAVEDIYDRQYRNYADSAGKRILWTFFLYTMKMYQFSFWGCTFQLLHIDLIFRYCQSIYFLPYIVLITMYAISRFNNLRNS</sequence>
<dbReference type="EMBL" id="GFXV01005208">
    <property type="protein sequence ID" value="MBW17013.1"/>
    <property type="molecule type" value="Transcribed_RNA"/>
</dbReference>
<comment type="subcellular location">
    <subcellularLocation>
        <location evidence="1">Membrane</location>
        <topology evidence="1">Multi-pass membrane protein</topology>
    </subcellularLocation>
</comment>
<evidence type="ECO:0000256" key="9">
    <source>
        <dbReference type="ARBA" id="ARBA00025707"/>
    </source>
</evidence>
<keyword evidence="6 11" id="KW-1133">Transmembrane helix</keyword>
<accession>A0A2H8TS42</accession>
<feature type="transmembrane region" description="Helical" evidence="11">
    <location>
        <begin position="191"/>
        <end position="212"/>
    </location>
</feature>
<gene>
    <name evidence="12" type="primary">mboat7_0</name>
</gene>
<dbReference type="GO" id="GO:0071617">
    <property type="term" value="F:lysophospholipid acyltransferase activity"/>
    <property type="evidence" value="ECO:0007669"/>
    <property type="project" value="TreeGrafter"/>
</dbReference>
<keyword evidence="4 12" id="KW-0808">Transferase</keyword>
<comment type="pathway">
    <text evidence="9">Phospholipid metabolism.</text>
</comment>
<dbReference type="InterPro" id="IPR004299">
    <property type="entry name" value="MBOAT_fam"/>
</dbReference>
<dbReference type="GO" id="GO:0030258">
    <property type="term" value="P:lipid modification"/>
    <property type="evidence" value="ECO:0007669"/>
    <property type="project" value="TreeGrafter"/>
</dbReference>
<evidence type="ECO:0000313" key="12">
    <source>
        <dbReference type="EMBL" id="MBW17013.1"/>
    </source>
</evidence>
<protein>
    <recommendedName>
        <fullName evidence="10">Lysophospholipid acyltransferase 7</fullName>
    </recommendedName>
</protein>
<proteinExistence type="inferred from homology"/>
<dbReference type="GO" id="GO:0006661">
    <property type="term" value="P:phosphatidylinositol biosynthetic process"/>
    <property type="evidence" value="ECO:0007669"/>
    <property type="project" value="TreeGrafter"/>
</dbReference>
<feature type="transmembrane region" description="Helical" evidence="11">
    <location>
        <begin position="345"/>
        <end position="373"/>
    </location>
</feature>
<comment type="similarity">
    <text evidence="3">Belongs to the membrane-bound acyltransferase family.</text>
</comment>
<evidence type="ECO:0000256" key="2">
    <source>
        <dbReference type="ARBA" id="ARBA00005074"/>
    </source>
</evidence>
<feature type="transmembrane region" description="Helical" evidence="11">
    <location>
        <begin position="7"/>
        <end position="25"/>
    </location>
</feature>
<dbReference type="Pfam" id="PF03062">
    <property type="entry name" value="MBOAT"/>
    <property type="match status" value="1"/>
</dbReference>
<dbReference type="InterPro" id="IPR049941">
    <property type="entry name" value="LPLAT_7/PORCN-like"/>
</dbReference>
<dbReference type="OrthoDB" id="7663182at2759"/>
<feature type="transmembrane region" description="Helical" evidence="11">
    <location>
        <begin position="72"/>
        <end position="95"/>
    </location>
</feature>
<evidence type="ECO:0000256" key="8">
    <source>
        <dbReference type="ARBA" id="ARBA00023315"/>
    </source>
</evidence>
<dbReference type="GO" id="GO:0044233">
    <property type="term" value="C:mitochondria-associated endoplasmic reticulum membrane contact site"/>
    <property type="evidence" value="ECO:0007669"/>
    <property type="project" value="TreeGrafter"/>
</dbReference>
<feature type="transmembrane region" description="Helical" evidence="11">
    <location>
        <begin position="37"/>
        <end position="60"/>
    </location>
</feature>
<evidence type="ECO:0000256" key="10">
    <source>
        <dbReference type="ARBA" id="ARBA00093678"/>
    </source>
</evidence>
<dbReference type="GO" id="GO:0016020">
    <property type="term" value="C:membrane"/>
    <property type="evidence" value="ECO:0007669"/>
    <property type="project" value="UniProtKB-SubCell"/>
</dbReference>